<dbReference type="AlphaFoldDB" id="A0A3M0AE27"/>
<dbReference type="SUPFAM" id="SSF55031">
    <property type="entry name" value="Bacterial exopeptidase dimerisation domain"/>
    <property type="match status" value="1"/>
</dbReference>
<evidence type="ECO:0000256" key="2">
    <source>
        <dbReference type="PIRSR" id="PIRSR005962-1"/>
    </source>
</evidence>
<comment type="cofactor">
    <cofactor evidence="2">
        <name>Mn(2+)</name>
        <dbReference type="ChEBI" id="CHEBI:29035"/>
    </cofactor>
    <text evidence="2">The Mn(2+) ion enhances activity.</text>
</comment>
<dbReference type="NCBIfam" id="TIGR01891">
    <property type="entry name" value="amidohydrolases"/>
    <property type="match status" value="1"/>
</dbReference>
<evidence type="ECO:0000313" key="6">
    <source>
        <dbReference type="Proteomes" id="UP000267187"/>
    </source>
</evidence>
<protein>
    <submittedName>
        <fullName evidence="5">Amidohydrolase</fullName>
    </submittedName>
</protein>
<proteinExistence type="predicted"/>
<feature type="binding site" evidence="2">
    <location>
        <position position="131"/>
    </location>
    <ligand>
        <name>Mn(2+)</name>
        <dbReference type="ChEBI" id="CHEBI:29035"/>
        <label>2</label>
    </ligand>
</feature>
<keyword evidence="1 5" id="KW-0378">Hydrolase</keyword>
<feature type="domain" description="Peptidase M20 dimerisation" evidence="4">
    <location>
        <begin position="219"/>
        <end position="312"/>
    </location>
</feature>
<dbReference type="Pfam" id="PF07687">
    <property type="entry name" value="M20_dimer"/>
    <property type="match status" value="1"/>
</dbReference>
<reference evidence="5 6" key="1">
    <citation type="submission" date="2018-10" db="EMBL/GenBank/DDBJ databases">
        <title>Genomic Encyclopedia of Type Strains, Phase IV (KMG-IV): sequencing the most valuable type-strain genomes for metagenomic binning, comparative biology and taxonomic classification.</title>
        <authorList>
            <person name="Goeker M."/>
        </authorList>
    </citation>
    <scope>NUCLEOTIDE SEQUENCE [LARGE SCALE GENOMIC DNA]</scope>
    <source>
        <strain evidence="5 6">DSM 25080</strain>
    </source>
</reference>
<dbReference type="PIRSF" id="PIRSF005962">
    <property type="entry name" value="Pept_M20D_amidohydro"/>
    <property type="match status" value="1"/>
</dbReference>
<dbReference type="RefSeq" id="WP_121875722.1">
    <property type="nucleotide sequence ID" value="NZ_REFJ01000001.1"/>
</dbReference>
<dbReference type="GO" id="GO:0046872">
    <property type="term" value="F:metal ion binding"/>
    <property type="evidence" value="ECO:0007669"/>
    <property type="project" value="UniProtKB-KW"/>
</dbReference>
<dbReference type="EMBL" id="REFJ01000001">
    <property type="protein sequence ID" value="RMA82384.1"/>
    <property type="molecule type" value="Genomic_DNA"/>
</dbReference>
<keyword evidence="3" id="KW-0732">Signal</keyword>
<keyword evidence="2" id="KW-0479">Metal-binding</keyword>
<dbReference type="SUPFAM" id="SSF53187">
    <property type="entry name" value="Zn-dependent exopeptidases"/>
    <property type="match status" value="1"/>
</dbReference>
<feature type="binding site" evidence="2">
    <location>
        <position position="196"/>
    </location>
    <ligand>
        <name>Mn(2+)</name>
        <dbReference type="ChEBI" id="CHEBI:29035"/>
        <label>2</label>
    </ligand>
</feature>
<dbReference type="FunFam" id="3.30.70.360:FF:000001">
    <property type="entry name" value="N-acetyldiaminopimelate deacetylase"/>
    <property type="match status" value="1"/>
</dbReference>
<dbReference type="GO" id="GO:0050118">
    <property type="term" value="F:N-acetyldiaminopimelate deacetylase activity"/>
    <property type="evidence" value="ECO:0007669"/>
    <property type="project" value="UniProtKB-ARBA"/>
</dbReference>
<feature type="chain" id="PRO_5018122441" evidence="3">
    <location>
        <begin position="21"/>
        <end position="427"/>
    </location>
</feature>
<feature type="binding site" evidence="2">
    <location>
        <position position="165"/>
    </location>
    <ligand>
        <name>Mn(2+)</name>
        <dbReference type="ChEBI" id="CHEBI:29035"/>
        <label>2</label>
    </ligand>
</feature>
<evidence type="ECO:0000256" key="3">
    <source>
        <dbReference type="SAM" id="SignalP"/>
    </source>
</evidence>
<sequence length="427" mass="46101">MKTMQTLALSILALSTVSSADTIKEQVASIEPQVIEWRHHLHQNPELSNREFETASYIAEHLSSLGIEVETGVAHTGVVGILDSGKPGPTIGLRADMDALPVLEQTGLDFASTAMGEYNGEAVPVMHACGHDTHVAMLMGAAELLAANTDAFSGKVVFLFQPAEEGAPRGEEGGAELMVKEGVLERHNIDSVFGIHISSGELMGAIGYRERGIMASVQDFKIIVKGQQVHGAYPWGGIDPIVASAQLINQLQTIVSREAELINAGAVVTVGAIHGGVRSNIIPEEVEMLGTIRTLDPNMRDQIWAAMHRKVAGVAMATRTDIELILPYSSNYPVTFNDPALTRAVLPIARRTAGDDMVFERNAVTGAEDFSFFQEKVPGVYFFLGGRNPDTAPEDAPAHHTPYFVVEDGAMKTGVELFYRLITEYPQ</sequence>
<evidence type="ECO:0000259" key="4">
    <source>
        <dbReference type="Pfam" id="PF07687"/>
    </source>
</evidence>
<dbReference type="Gene3D" id="3.30.70.360">
    <property type="match status" value="1"/>
</dbReference>
<dbReference type="Pfam" id="PF01546">
    <property type="entry name" value="Peptidase_M20"/>
    <property type="match status" value="1"/>
</dbReference>
<dbReference type="InterPro" id="IPR036264">
    <property type="entry name" value="Bact_exopeptidase_dim_dom"/>
</dbReference>
<accession>A0A3M0AE27</accession>
<dbReference type="InterPro" id="IPR011650">
    <property type="entry name" value="Peptidase_M20_dimer"/>
</dbReference>
<comment type="caution">
    <text evidence="5">The sequence shown here is derived from an EMBL/GenBank/DDBJ whole genome shotgun (WGS) entry which is preliminary data.</text>
</comment>
<feature type="signal peptide" evidence="3">
    <location>
        <begin position="1"/>
        <end position="20"/>
    </location>
</feature>
<dbReference type="InterPro" id="IPR002933">
    <property type="entry name" value="Peptidase_M20"/>
</dbReference>
<dbReference type="OrthoDB" id="9777385at2"/>
<keyword evidence="2" id="KW-0464">Manganese</keyword>
<dbReference type="Proteomes" id="UP000267187">
    <property type="component" value="Unassembled WGS sequence"/>
</dbReference>
<feature type="binding site" evidence="2">
    <location>
        <position position="400"/>
    </location>
    <ligand>
        <name>Mn(2+)</name>
        <dbReference type="ChEBI" id="CHEBI:29035"/>
        <label>2</label>
    </ligand>
</feature>
<evidence type="ECO:0000256" key="1">
    <source>
        <dbReference type="ARBA" id="ARBA00022801"/>
    </source>
</evidence>
<dbReference type="Gene3D" id="3.40.630.10">
    <property type="entry name" value="Zn peptidases"/>
    <property type="match status" value="1"/>
</dbReference>
<keyword evidence="6" id="KW-1185">Reference proteome</keyword>
<dbReference type="PANTHER" id="PTHR11014:SF63">
    <property type="entry name" value="METALLOPEPTIDASE, PUTATIVE (AFU_ORTHOLOGUE AFUA_6G09600)-RELATED"/>
    <property type="match status" value="1"/>
</dbReference>
<dbReference type="InterPro" id="IPR017439">
    <property type="entry name" value="Amidohydrolase"/>
</dbReference>
<name>A0A3M0AE27_9GAMM</name>
<feature type="binding site" evidence="2">
    <location>
        <position position="129"/>
    </location>
    <ligand>
        <name>Mn(2+)</name>
        <dbReference type="ChEBI" id="CHEBI:29035"/>
        <label>2</label>
    </ligand>
</feature>
<organism evidence="5 6">
    <name type="scientific">Umboniibacter marinipuniceus</name>
    <dbReference type="NCBI Taxonomy" id="569599"/>
    <lineage>
        <taxon>Bacteria</taxon>
        <taxon>Pseudomonadati</taxon>
        <taxon>Pseudomonadota</taxon>
        <taxon>Gammaproteobacteria</taxon>
        <taxon>Cellvibrionales</taxon>
        <taxon>Cellvibrionaceae</taxon>
        <taxon>Umboniibacter</taxon>
    </lineage>
</organism>
<dbReference type="PANTHER" id="PTHR11014">
    <property type="entry name" value="PEPTIDASE M20 FAMILY MEMBER"/>
    <property type="match status" value="1"/>
</dbReference>
<dbReference type="GO" id="GO:0019877">
    <property type="term" value="P:diaminopimelate biosynthetic process"/>
    <property type="evidence" value="ECO:0007669"/>
    <property type="project" value="UniProtKB-ARBA"/>
</dbReference>
<gene>
    <name evidence="5" type="ORF">DFR27_0333</name>
</gene>
<evidence type="ECO:0000313" key="5">
    <source>
        <dbReference type="EMBL" id="RMA82384.1"/>
    </source>
</evidence>